<evidence type="ECO:0000313" key="3">
    <source>
        <dbReference type="Proteomes" id="UP000005496"/>
    </source>
</evidence>
<keyword evidence="3" id="KW-1185">Reference proteome</keyword>
<dbReference type="eggNOG" id="ENOG50347ZV">
    <property type="taxonomic scope" value="Bacteria"/>
</dbReference>
<protein>
    <recommendedName>
        <fullName evidence="4">TPM domain-containing protein</fullName>
    </recommendedName>
</protein>
<keyword evidence="1" id="KW-0472">Membrane</keyword>
<comment type="caution">
    <text evidence="2">The sequence shown here is derived from an EMBL/GenBank/DDBJ whole genome shotgun (WGS) entry which is preliminary data.</text>
</comment>
<dbReference type="AlphaFoldDB" id="D6SLP4"/>
<gene>
    <name evidence="2" type="ORF">Dthio_PD3034</name>
</gene>
<evidence type="ECO:0000313" key="2">
    <source>
        <dbReference type="EMBL" id="EFI35605.1"/>
    </source>
</evidence>
<dbReference type="Proteomes" id="UP000005496">
    <property type="component" value="Unassembled WGS sequence"/>
</dbReference>
<sequence length="168" mass="19653">MGMSFFPRSGSGSRRQGSTFRVFLLVLLFVVVGLLFWKNYERSMDVILSSHVVQDETETLSREQKDELSSFAKGLQDRFGFGLQIRVFEHFVEKPEPDSRVIFMGISPANQEVEIVWPPVLRRALPDDFTRHLEEEHFEEYWQGDNWPRGLYQALQRLGEELLAIEQE</sequence>
<feature type="transmembrane region" description="Helical" evidence="1">
    <location>
        <begin position="20"/>
        <end position="37"/>
    </location>
</feature>
<evidence type="ECO:0008006" key="4">
    <source>
        <dbReference type="Google" id="ProtNLM"/>
    </source>
</evidence>
<name>D6SLP4_9BACT</name>
<dbReference type="EMBL" id="ACJN02000001">
    <property type="protein sequence ID" value="EFI35605.1"/>
    <property type="molecule type" value="Genomic_DNA"/>
</dbReference>
<evidence type="ECO:0000256" key="1">
    <source>
        <dbReference type="SAM" id="Phobius"/>
    </source>
</evidence>
<organism evidence="2 3">
    <name type="scientific">Desulfonatronospira thiodismutans ASO3-1</name>
    <dbReference type="NCBI Taxonomy" id="555779"/>
    <lineage>
        <taxon>Bacteria</taxon>
        <taxon>Pseudomonadati</taxon>
        <taxon>Thermodesulfobacteriota</taxon>
        <taxon>Desulfovibrionia</taxon>
        <taxon>Desulfovibrionales</taxon>
        <taxon>Desulfonatronovibrionaceae</taxon>
        <taxon>Desulfonatronospira</taxon>
    </lineage>
</organism>
<reference evidence="2" key="1">
    <citation type="submission" date="2010-05" db="EMBL/GenBank/DDBJ databases">
        <title>The draft genome of Desulfonatronospira thiodismutans ASO3-1.</title>
        <authorList>
            <consortium name="US DOE Joint Genome Institute (JGI-PGF)"/>
            <person name="Lucas S."/>
            <person name="Copeland A."/>
            <person name="Lapidus A."/>
            <person name="Cheng J.-F."/>
            <person name="Bruce D."/>
            <person name="Goodwin L."/>
            <person name="Pitluck S."/>
            <person name="Chertkov O."/>
            <person name="Brettin T."/>
            <person name="Detter J.C."/>
            <person name="Han C."/>
            <person name="Land M.L."/>
            <person name="Hauser L."/>
            <person name="Kyrpides N."/>
            <person name="Mikhailova N."/>
            <person name="Muyzer G."/>
            <person name="Woyke T."/>
        </authorList>
    </citation>
    <scope>NUCLEOTIDE SEQUENCE [LARGE SCALE GENOMIC DNA]</scope>
    <source>
        <strain evidence="2">ASO3-1</strain>
    </source>
</reference>
<keyword evidence="1" id="KW-1133">Transmembrane helix</keyword>
<proteinExistence type="predicted"/>
<keyword evidence="1" id="KW-0812">Transmembrane</keyword>
<accession>D6SLP4</accession>